<dbReference type="Gene3D" id="1.10.3720.10">
    <property type="entry name" value="MetI-like"/>
    <property type="match status" value="1"/>
</dbReference>
<feature type="transmembrane region" description="Helical" evidence="7">
    <location>
        <begin position="161"/>
        <end position="184"/>
    </location>
</feature>
<keyword evidence="10" id="KW-1185">Reference proteome</keyword>
<dbReference type="InterPro" id="IPR000515">
    <property type="entry name" value="MetI-like"/>
</dbReference>
<dbReference type="PROSITE" id="PS50928">
    <property type="entry name" value="ABC_TM1"/>
    <property type="match status" value="1"/>
</dbReference>
<gene>
    <name evidence="9" type="ORF">bsdcttw_05700</name>
</gene>
<dbReference type="EMBL" id="AP023368">
    <property type="protein sequence ID" value="BCJ97529.1"/>
    <property type="molecule type" value="Genomic_DNA"/>
</dbReference>
<keyword evidence="2 7" id="KW-0813">Transport</keyword>
<feature type="transmembrane region" description="Helical" evidence="7">
    <location>
        <begin position="25"/>
        <end position="47"/>
    </location>
</feature>
<protein>
    <submittedName>
        <fullName evidence="9">ABC transporter permease</fullName>
    </submittedName>
</protein>
<dbReference type="GO" id="GO:0005886">
    <property type="term" value="C:plasma membrane"/>
    <property type="evidence" value="ECO:0007669"/>
    <property type="project" value="UniProtKB-SubCell"/>
</dbReference>
<feature type="transmembrane region" description="Helical" evidence="7">
    <location>
        <begin position="94"/>
        <end position="113"/>
    </location>
</feature>
<organism evidence="9 10">
    <name type="scientific">Anaerocolumna chitinilytica</name>
    <dbReference type="NCBI Taxonomy" id="1727145"/>
    <lineage>
        <taxon>Bacteria</taxon>
        <taxon>Bacillati</taxon>
        <taxon>Bacillota</taxon>
        <taxon>Clostridia</taxon>
        <taxon>Lachnospirales</taxon>
        <taxon>Lachnospiraceae</taxon>
        <taxon>Anaerocolumna</taxon>
    </lineage>
</organism>
<feature type="transmembrane region" description="Helical" evidence="7">
    <location>
        <begin position="205"/>
        <end position="230"/>
    </location>
</feature>
<dbReference type="SUPFAM" id="SSF161098">
    <property type="entry name" value="MetI-like"/>
    <property type="match status" value="1"/>
</dbReference>
<keyword evidence="3" id="KW-1003">Cell membrane</keyword>
<keyword evidence="4 7" id="KW-0812">Transmembrane</keyword>
<dbReference type="AlphaFoldDB" id="A0A7I8DGC8"/>
<evidence type="ECO:0000256" key="3">
    <source>
        <dbReference type="ARBA" id="ARBA00022475"/>
    </source>
</evidence>
<reference evidence="9 10" key="1">
    <citation type="submission" date="2020-08" db="EMBL/GenBank/DDBJ databases">
        <title>Draft genome sequencing of an Anaerocolumna strain isolated from anoxic soil subjected to BSD treatment.</title>
        <authorList>
            <person name="Uek A."/>
            <person name="Tonouchi A."/>
        </authorList>
    </citation>
    <scope>NUCLEOTIDE SEQUENCE [LARGE SCALE GENOMIC DNA]</scope>
    <source>
        <strain evidence="9 10">CTTW</strain>
    </source>
</reference>
<accession>A0A7I8DGC8</accession>
<feature type="transmembrane region" description="Helical" evidence="7">
    <location>
        <begin position="288"/>
        <end position="308"/>
    </location>
</feature>
<dbReference type="CDD" id="cd06261">
    <property type="entry name" value="TM_PBP2"/>
    <property type="match status" value="1"/>
</dbReference>
<comment type="similarity">
    <text evidence="7">Belongs to the binding-protein-dependent transport system permease family.</text>
</comment>
<reference evidence="9 10" key="2">
    <citation type="submission" date="2020-08" db="EMBL/GenBank/DDBJ databases">
        <authorList>
            <person name="Ueki A."/>
            <person name="Tonouchi A."/>
        </authorList>
    </citation>
    <scope>NUCLEOTIDE SEQUENCE [LARGE SCALE GENOMIC DNA]</scope>
    <source>
        <strain evidence="9 10">CTTW</strain>
    </source>
</reference>
<evidence type="ECO:0000256" key="4">
    <source>
        <dbReference type="ARBA" id="ARBA00022692"/>
    </source>
</evidence>
<evidence type="ECO:0000256" key="6">
    <source>
        <dbReference type="ARBA" id="ARBA00023136"/>
    </source>
</evidence>
<dbReference type="PANTHER" id="PTHR43744">
    <property type="entry name" value="ABC TRANSPORTER PERMEASE PROTEIN MG189-RELATED-RELATED"/>
    <property type="match status" value="1"/>
</dbReference>
<dbReference type="RefSeq" id="WP_185257946.1">
    <property type="nucleotide sequence ID" value="NZ_AP023368.1"/>
</dbReference>
<keyword evidence="6 7" id="KW-0472">Membrane</keyword>
<evidence type="ECO:0000313" key="10">
    <source>
        <dbReference type="Proteomes" id="UP000515703"/>
    </source>
</evidence>
<evidence type="ECO:0000256" key="5">
    <source>
        <dbReference type="ARBA" id="ARBA00022989"/>
    </source>
</evidence>
<keyword evidence="5 7" id="KW-1133">Transmembrane helix</keyword>
<evidence type="ECO:0000256" key="1">
    <source>
        <dbReference type="ARBA" id="ARBA00004651"/>
    </source>
</evidence>
<dbReference type="Proteomes" id="UP000515703">
    <property type="component" value="Chromosome"/>
</dbReference>
<dbReference type="PANTHER" id="PTHR43744:SF8">
    <property type="entry name" value="SN-GLYCEROL-3-PHOSPHATE TRANSPORT SYSTEM PERMEASE PROTEIN UGPE"/>
    <property type="match status" value="1"/>
</dbReference>
<evidence type="ECO:0000313" key="9">
    <source>
        <dbReference type="EMBL" id="BCJ97529.1"/>
    </source>
</evidence>
<dbReference type="KEGG" id="acht:bsdcttw_05700"/>
<comment type="subcellular location">
    <subcellularLocation>
        <location evidence="1 7">Cell membrane</location>
        <topology evidence="1 7">Multi-pass membrane protein</topology>
    </subcellularLocation>
</comment>
<feature type="domain" description="ABC transmembrane type-1" evidence="8">
    <location>
        <begin position="90"/>
        <end position="308"/>
    </location>
</feature>
<evidence type="ECO:0000256" key="7">
    <source>
        <dbReference type="RuleBase" id="RU363032"/>
    </source>
</evidence>
<proteinExistence type="inferred from homology"/>
<evidence type="ECO:0000256" key="2">
    <source>
        <dbReference type="ARBA" id="ARBA00022448"/>
    </source>
</evidence>
<sequence>MNNKNYTLFLKAKSRLIGRTGKRGVLYMAGVYVILVAMGFVYLYPILEMIVKSFMSLGDLLDASVKWIPTSVTLSNYKEAFEVMKVDKTVMNTVISALVPALAQTAVCALTGYGLARYEVPLKKLIVGLILLTFILPPYVLMVPKYTMFSDYHMIGTLKTLIYPALLGQGTKSAIFVLIFMQFFRQTPISLDEAARVDGASEFRIFFGIAVPLAVPAFIICFLFSFVWYWNDTYFTALYMGLTSATDTKVVRTMLLELQNFDISYKQHVQTVAGWGASVMGDSVANEAIKMAATVITISPLLLMYFVLQKYFVEGIDRTGITGE</sequence>
<name>A0A7I8DGC8_9FIRM</name>
<feature type="transmembrane region" description="Helical" evidence="7">
    <location>
        <begin position="125"/>
        <end position="141"/>
    </location>
</feature>
<dbReference type="Pfam" id="PF00528">
    <property type="entry name" value="BPD_transp_1"/>
    <property type="match status" value="1"/>
</dbReference>
<dbReference type="GO" id="GO:0055085">
    <property type="term" value="P:transmembrane transport"/>
    <property type="evidence" value="ECO:0007669"/>
    <property type="project" value="InterPro"/>
</dbReference>
<evidence type="ECO:0000259" key="8">
    <source>
        <dbReference type="PROSITE" id="PS50928"/>
    </source>
</evidence>
<dbReference type="InterPro" id="IPR035906">
    <property type="entry name" value="MetI-like_sf"/>
</dbReference>